<keyword evidence="2" id="KW-1185">Reference proteome</keyword>
<protein>
    <submittedName>
        <fullName evidence="1">Uncharacterized protein</fullName>
    </submittedName>
</protein>
<proteinExistence type="predicted"/>
<sequence length="39" mass="4360">MSLMERWNHNKIQQLGRALRIGLALVALPLFANAQKVAS</sequence>
<dbReference type="EMBL" id="QKZT01000010">
    <property type="protein sequence ID" value="PZX51009.1"/>
    <property type="molecule type" value="Genomic_DNA"/>
</dbReference>
<comment type="caution">
    <text evidence="1">The sequence shown here is derived from an EMBL/GenBank/DDBJ whole genome shotgun (WGS) entry which is preliminary data.</text>
</comment>
<reference evidence="1 2" key="1">
    <citation type="submission" date="2018-06" db="EMBL/GenBank/DDBJ databases">
        <title>Genomic Encyclopedia of Archaeal and Bacterial Type Strains, Phase II (KMG-II): from individual species to whole genera.</title>
        <authorList>
            <person name="Goeker M."/>
        </authorList>
    </citation>
    <scope>NUCLEOTIDE SEQUENCE [LARGE SCALE GENOMIC DNA]</scope>
    <source>
        <strain evidence="1 2">DSM 19830</strain>
    </source>
</reference>
<dbReference type="Proteomes" id="UP000248882">
    <property type="component" value="Unassembled WGS sequence"/>
</dbReference>
<name>A0A2W7R9T8_9BACT</name>
<dbReference type="AlphaFoldDB" id="A0A2W7R9T8"/>
<accession>A0A2W7R9T8</accession>
<gene>
    <name evidence="1" type="ORF">LV85_02552</name>
</gene>
<evidence type="ECO:0000313" key="1">
    <source>
        <dbReference type="EMBL" id="PZX51009.1"/>
    </source>
</evidence>
<evidence type="ECO:0000313" key="2">
    <source>
        <dbReference type="Proteomes" id="UP000248882"/>
    </source>
</evidence>
<organism evidence="1 2">
    <name type="scientific">Algoriphagus chordae</name>
    <dbReference type="NCBI Taxonomy" id="237019"/>
    <lineage>
        <taxon>Bacteria</taxon>
        <taxon>Pseudomonadati</taxon>
        <taxon>Bacteroidota</taxon>
        <taxon>Cytophagia</taxon>
        <taxon>Cytophagales</taxon>
        <taxon>Cyclobacteriaceae</taxon>
        <taxon>Algoriphagus</taxon>
    </lineage>
</organism>